<proteinExistence type="predicted"/>
<comment type="caution">
    <text evidence="2">The sequence shown here is derived from an EMBL/GenBank/DDBJ whole genome shotgun (WGS) entry which is preliminary data.</text>
</comment>
<keyword evidence="3" id="KW-1185">Reference proteome</keyword>
<evidence type="ECO:0000313" key="2">
    <source>
        <dbReference type="EMBL" id="KDN50813.1"/>
    </source>
</evidence>
<dbReference type="GeneID" id="25267643"/>
<feature type="compositionally biased region" description="Low complexity" evidence="1">
    <location>
        <begin position="57"/>
        <end position="73"/>
    </location>
</feature>
<sequence length="73" mass="7845">MLARVCSTSCMRCAVFASAAFAPFWRVASDGCTLHHVQFETVRTSSKFVERPSGRPSPVSIGCSSQSSSCLRA</sequence>
<name>A0A066WE54_TILAU</name>
<organism evidence="2 3">
    <name type="scientific">Tilletiaria anomala (strain ATCC 24038 / CBS 436.72 / UBC 951)</name>
    <dbReference type="NCBI Taxonomy" id="1037660"/>
    <lineage>
        <taxon>Eukaryota</taxon>
        <taxon>Fungi</taxon>
        <taxon>Dikarya</taxon>
        <taxon>Basidiomycota</taxon>
        <taxon>Ustilaginomycotina</taxon>
        <taxon>Exobasidiomycetes</taxon>
        <taxon>Georgefischeriales</taxon>
        <taxon>Tilletiariaceae</taxon>
        <taxon>Tilletiaria</taxon>
    </lineage>
</organism>
<dbReference type="HOGENOM" id="CLU_2706543_0_0_1"/>
<dbReference type="AlphaFoldDB" id="A0A066WE54"/>
<reference evidence="2 3" key="1">
    <citation type="submission" date="2014-05" db="EMBL/GenBank/DDBJ databases">
        <title>Draft genome sequence of a rare smut relative, Tilletiaria anomala UBC 951.</title>
        <authorList>
            <consortium name="DOE Joint Genome Institute"/>
            <person name="Toome M."/>
            <person name="Kuo A."/>
            <person name="Henrissat B."/>
            <person name="Lipzen A."/>
            <person name="Tritt A."/>
            <person name="Yoshinaga Y."/>
            <person name="Zane M."/>
            <person name="Barry K."/>
            <person name="Grigoriev I.V."/>
            <person name="Spatafora J.W."/>
            <person name="Aimea M.C."/>
        </authorList>
    </citation>
    <scope>NUCLEOTIDE SEQUENCE [LARGE SCALE GENOMIC DNA]</scope>
    <source>
        <strain evidence="2 3">UBC 951</strain>
    </source>
</reference>
<dbReference type="RefSeq" id="XP_013244565.1">
    <property type="nucleotide sequence ID" value="XM_013389111.1"/>
</dbReference>
<dbReference type="InParanoid" id="A0A066WE54"/>
<accession>A0A066WE54</accession>
<feature type="region of interest" description="Disordered" evidence="1">
    <location>
        <begin position="50"/>
        <end position="73"/>
    </location>
</feature>
<protein>
    <submittedName>
        <fullName evidence="2">Uncharacterized protein</fullName>
    </submittedName>
</protein>
<dbReference type="EMBL" id="JMSN01000018">
    <property type="protein sequence ID" value="KDN50813.1"/>
    <property type="molecule type" value="Genomic_DNA"/>
</dbReference>
<evidence type="ECO:0000256" key="1">
    <source>
        <dbReference type="SAM" id="MobiDB-lite"/>
    </source>
</evidence>
<gene>
    <name evidence="2" type="ORF">K437DRAFT_59797</name>
</gene>
<evidence type="ECO:0000313" key="3">
    <source>
        <dbReference type="Proteomes" id="UP000027361"/>
    </source>
</evidence>
<dbReference type="Proteomes" id="UP000027361">
    <property type="component" value="Unassembled WGS sequence"/>
</dbReference>